<evidence type="ECO:0000313" key="3">
    <source>
        <dbReference type="Proteomes" id="UP000054279"/>
    </source>
</evidence>
<sequence>KDNRTIYRRYGRAHLGNRAIIPARFIRGDRFSVLPALTVDGYICVRIVRDSVDSAEFFDFVVEELLPLMNPYPGDRSVLILDNCAIHKSQALRTMVEAHGNSYFSCSFLRR</sequence>
<dbReference type="Pfam" id="PF13358">
    <property type="entry name" value="DDE_3"/>
    <property type="match status" value="1"/>
</dbReference>
<organism evidence="2 3">
    <name type="scientific">Sphaerobolus stellatus (strain SS14)</name>
    <dbReference type="NCBI Taxonomy" id="990650"/>
    <lineage>
        <taxon>Eukaryota</taxon>
        <taxon>Fungi</taxon>
        <taxon>Dikarya</taxon>
        <taxon>Basidiomycota</taxon>
        <taxon>Agaricomycotina</taxon>
        <taxon>Agaricomycetes</taxon>
        <taxon>Phallomycetidae</taxon>
        <taxon>Geastrales</taxon>
        <taxon>Sphaerobolaceae</taxon>
        <taxon>Sphaerobolus</taxon>
    </lineage>
</organism>
<reference evidence="2 3" key="1">
    <citation type="submission" date="2014-06" db="EMBL/GenBank/DDBJ databases">
        <title>Evolutionary Origins and Diversification of the Mycorrhizal Mutualists.</title>
        <authorList>
            <consortium name="DOE Joint Genome Institute"/>
            <consortium name="Mycorrhizal Genomics Consortium"/>
            <person name="Kohler A."/>
            <person name="Kuo A."/>
            <person name="Nagy L.G."/>
            <person name="Floudas D."/>
            <person name="Copeland A."/>
            <person name="Barry K.W."/>
            <person name="Cichocki N."/>
            <person name="Veneault-Fourrey C."/>
            <person name="LaButti K."/>
            <person name="Lindquist E.A."/>
            <person name="Lipzen A."/>
            <person name="Lundell T."/>
            <person name="Morin E."/>
            <person name="Murat C."/>
            <person name="Riley R."/>
            <person name="Ohm R."/>
            <person name="Sun H."/>
            <person name="Tunlid A."/>
            <person name="Henrissat B."/>
            <person name="Grigoriev I.V."/>
            <person name="Hibbett D.S."/>
            <person name="Martin F."/>
        </authorList>
    </citation>
    <scope>NUCLEOTIDE SEQUENCE [LARGE SCALE GENOMIC DNA]</scope>
    <source>
        <strain evidence="2 3">SS14</strain>
    </source>
</reference>
<dbReference type="PANTHER" id="PTHR46564:SF1">
    <property type="entry name" value="TRANSPOSASE"/>
    <property type="match status" value="1"/>
</dbReference>
<dbReference type="OrthoDB" id="2266637at2759"/>
<dbReference type="InterPro" id="IPR036397">
    <property type="entry name" value="RNaseH_sf"/>
</dbReference>
<evidence type="ECO:0000313" key="2">
    <source>
        <dbReference type="EMBL" id="KIJ30392.1"/>
    </source>
</evidence>
<dbReference type="InterPro" id="IPR038717">
    <property type="entry name" value="Tc1-like_DDE_dom"/>
</dbReference>
<name>A0A0C9UNH3_SPHS4</name>
<protein>
    <recommendedName>
        <fullName evidence="1">Tc1-like transposase DDE domain-containing protein</fullName>
    </recommendedName>
</protein>
<dbReference type="EMBL" id="KN837263">
    <property type="protein sequence ID" value="KIJ30392.1"/>
    <property type="molecule type" value="Genomic_DNA"/>
</dbReference>
<proteinExistence type="predicted"/>
<feature type="non-terminal residue" evidence="2">
    <location>
        <position position="111"/>
    </location>
</feature>
<gene>
    <name evidence="2" type="ORF">M422DRAFT_187257</name>
</gene>
<dbReference type="HOGENOM" id="CLU_056788_11_2_1"/>
<accession>A0A0C9UNH3</accession>
<keyword evidence="3" id="KW-1185">Reference proteome</keyword>
<evidence type="ECO:0000259" key="1">
    <source>
        <dbReference type="Pfam" id="PF13358"/>
    </source>
</evidence>
<feature type="domain" description="Tc1-like transposase DDE" evidence="1">
    <location>
        <begin position="4"/>
        <end position="99"/>
    </location>
</feature>
<dbReference type="Proteomes" id="UP000054279">
    <property type="component" value="Unassembled WGS sequence"/>
</dbReference>
<dbReference type="PANTHER" id="PTHR46564">
    <property type="entry name" value="TRANSPOSASE"/>
    <property type="match status" value="1"/>
</dbReference>
<dbReference type="Gene3D" id="3.30.420.10">
    <property type="entry name" value="Ribonuclease H-like superfamily/Ribonuclease H"/>
    <property type="match status" value="1"/>
</dbReference>
<dbReference type="AlphaFoldDB" id="A0A0C9UNH3"/>
<dbReference type="GO" id="GO:0003676">
    <property type="term" value="F:nucleic acid binding"/>
    <property type="evidence" value="ECO:0007669"/>
    <property type="project" value="InterPro"/>
</dbReference>